<comment type="caution">
    <text evidence="1">The sequence shown here is derived from an EMBL/GenBank/DDBJ whole genome shotgun (WGS) entry which is preliminary data.</text>
</comment>
<protein>
    <submittedName>
        <fullName evidence="1">Uncharacterized protein</fullName>
    </submittedName>
</protein>
<sequence length="260" mass="30520">MIEEILYIHPIEDLVFKDMKNCAYFDEEIMHYYKNFDEKLRKPDLLGKTVQVTERQFKEVYHIAQNVAGILKIELPSIYVYEDFYYGIETKGAENPWIEISAKTLADFEEQELLFLISREMCSIRLKHFYYHTLIDESLSALVQHHVLPGSDTLMKTLKVSMYRWSRIANYTEDCFGYVICKNLKPCISAILKLVLNNCYLAENVDIQEYIKQAECINRMDDAVYNFTKMDEKVPYGPFRIKNLISYASSTRGVEALKTT</sequence>
<dbReference type="STRING" id="536227.Ccar_17780"/>
<dbReference type="OrthoDB" id="2964042at2"/>
<organism evidence="1 2">
    <name type="scientific">Clostridium carboxidivorans P7</name>
    <dbReference type="NCBI Taxonomy" id="536227"/>
    <lineage>
        <taxon>Bacteria</taxon>
        <taxon>Bacillati</taxon>
        <taxon>Bacillota</taxon>
        <taxon>Clostridia</taxon>
        <taxon>Eubacteriales</taxon>
        <taxon>Clostridiaceae</taxon>
        <taxon>Clostridium</taxon>
    </lineage>
</organism>
<gene>
    <name evidence="1" type="ORF">CcarbDRAFT_1712</name>
</gene>
<keyword evidence="2" id="KW-1185">Reference proteome</keyword>
<evidence type="ECO:0000313" key="1">
    <source>
        <dbReference type="EMBL" id="EET87823.1"/>
    </source>
</evidence>
<dbReference type="eggNOG" id="COG0501">
    <property type="taxonomic scope" value="Bacteria"/>
</dbReference>
<reference evidence="1 2" key="1">
    <citation type="submission" date="2009-06" db="EMBL/GenBank/DDBJ databases">
        <title>The draft genome of Clostridium carboxidivorans P7.</title>
        <authorList>
            <consortium name="US DOE Joint Genome Institute (JGI-PGF)"/>
            <person name="Lucas S."/>
            <person name="Copeland A."/>
            <person name="Lapidus A."/>
            <person name="Glavina del Rio T."/>
            <person name="Tice H."/>
            <person name="Bruce D."/>
            <person name="Goodwin L."/>
            <person name="Pitluck S."/>
            <person name="Larimer F."/>
            <person name="Land M.L."/>
            <person name="Hauser L."/>
            <person name="Hemme C.L."/>
        </authorList>
    </citation>
    <scope>NUCLEOTIDE SEQUENCE [LARGE SCALE GENOMIC DNA]</scope>
    <source>
        <strain evidence="1 2">P7</strain>
    </source>
</reference>
<dbReference type="KEGG" id="cck:Ccar_17780"/>
<dbReference type="CDD" id="cd07325">
    <property type="entry name" value="M48_Ste24p_like"/>
    <property type="match status" value="1"/>
</dbReference>
<dbReference type="AlphaFoldDB" id="C6PSE5"/>
<evidence type="ECO:0000313" key="2">
    <source>
        <dbReference type="Proteomes" id="UP000004198"/>
    </source>
</evidence>
<proteinExistence type="predicted"/>
<name>C6PSE5_9CLOT</name>
<dbReference type="Proteomes" id="UP000004198">
    <property type="component" value="Unassembled WGS sequence"/>
</dbReference>
<accession>C6PSE5</accession>
<dbReference type="EMBL" id="ACVI01000022">
    <property type="protein sequence ID" value="EET87823.1"/>
    <property type="molecule type" value="Genomic_DNA"/>
</dbReference>
<dbReference type="RefSeq" id="WP_007060597.1">
    <property type="nucleotide sequence ID" value="NZ_ACVI01000022.1"/>
</dbReference>
<dbReference type="PATRIC" id="fig|536227.13.peg.3732"/>